<reference evidence="3" key="2">
    <citation type="journal article" date="2024" name="Plant">
        <title>Genomic evolution and insights into agronomic trait innovations of Sesamum species.</title>
        <authorList>
            <person name="Miao H."/>
            <person name="Wang L."/>
            <person name="Qu L."/>
            <person name="Liu H."/>
            <person name="Sun Y."/>
            <person name="Le M."/>
            <person name="Wang Q."/>
            <person name="Wei S."/>
            <person name="Zheng Y."/>
            <person name="Lin W."/>
            <person name="Duan Y."/>
            <person name="Cao H."/>
            <person name="Xiong S."/>
            <person name="Wang X."/>
            <person name="Wei L."/>
            <person name="Li C."/>
            <person name="Ma Q."/>
            <person name="Ju M."/>
            <person name="Zhao R."/>
            <person name="Li G."/>
            <person name="Mu C."/>
            <person name="Tian Q."/>
            <person name="Mei H."/>
            <person name="Zhang T."/>
            <person name="Gao T."/>
            <person name="Zhang H."/>
        </authorList>
    </citation>
    <scope>NUCLEOTIDE SEQUENCE</scope>
    <source>
        <strain evidence="3">KEN1</strain>
    </source>
</reference>
<feature type="domain" description="Reverse transcriptase Ty1/copia-type" evidence="2">
    <location>
        <begin position="177"/>
        <end position="419"/>
    </location>
</feature>
<name>A0AAW2X1M6_9LAMI</name>
<keyword evidence="1" id="KW-0732">Signal</keyword>
<sequence length="600" mass="68076">MYNFNSKMAIVSNAICMVLLLVCTSASGTRVYADNEMVRAGAVSVGHPLPAGAVSTNQYPPGYRCTTEQKIFISRNAVFLEKDFPSDSRCDEVLIKESNEEPQHESTTSFEPTVHTDGVLVLRRSTRESRVPERYEFVGLTSQLDNHPKTYGEAMSDIDSDKWLEAIKSEMYSMGSNQVWTLVDPPKGARPVGCKWVYKRKLETDGEVSAFKARLVAKGYTQRPGVDFEKTYSPMAKSIRILLAIAAWYDYEIWQMDVKTAFPNSFIEEEIFMDQPEGFTAVGEEQKVCRLQRSIYGLKQASQSWNTRFDEVIRGYDFIKNDYDPCIYKKISGSSVAYLVLYVDDILLIGNDVKMSGDIKAWLSTQFSTKDMGEASYILGIKIYMDRSRRMLGLTQSSYVEKVLKRFKMEHSKRGLLPMRHGIKLSKKPDVAYALSITSIYQACAGEAHWGAIKSILKYLKRTKDMFLIYSGGELILEGYSDARFQSDDDDASEVAKEVVWMKNYIQELGVVPSIAEPIVIFCDNNGAIAQTKEPRSHHCSKHILRRYHLLREMVSRGNCRMDRVSSAENTVNPLTKSISQVAHTQHLDKMGLRSMCDWL</sequence>
<proteinExistence type="predicted"/>
<dbReference type="EMBL" id="JACGWN010000006">
    <property type="protein sequence ID" value="KAL0448024.1"/>
    <property type="molecule type" value="Genomic_DNA"/>
</dbReference>
<gene>
    <name evidence="3" type="ORF">Slati_1930300</name>
</gene>
<feature type="chain" id="PRO_5043957626" evidence="1">
    <location>
        <begin position="29"/>
        <end position="600"/>
    </location>
</feature>
<protein>
    <submittedName>
        <fullName evidence="3">Retrovirus-related Pol polyprotein from transposon RE2</fullName>
    </submittedName>
</protein>
<dbReference type="InterPro" id="IPR013103">
    <property type="entry name" value="RVT_2"/>
</dbReference>
<dbReference type="AlphaFoldDB" id="A0AAW2X1M6"/>
<evidence type="ECO:0000256" key="1">
    <source>
        <dbReference type="SAM" id="SignalP"/>
    </source>
</evidence>
<dbReference type="Pfam" id="PF07727">
    <property type="entry name" value="RVT_2"/>
    <property type="match status" value="1"/>
</dbReference>
<dbReference type="PANTHER" id="PTHR11439:SF496">
    <property type="entry name" value="RNA-DIRECTED DNA POLYMERASE"/>
    <property type="match status" value="1"/>
</dbReference>
<dbReference type="SUPFAM" id="SSF56672">
    <property type="entry name" value="DNA/RNA polymerases"/>
    <property type="match status" value="1"/>
</dbReference>
<dbReference type="InterPro" id="IPR043502">
    <property type="entry name" value="DNA/RNA_pol_sf"/>
</dbReference>
<organism evidence="3">
    <name type="scientific">Sesamum latifolium</name>
    <dbReference type="NCBI Taxonomy" id="2727402"/>
    <lineage>
        <taxon>Eukaryota</taxon>
        <taxon>Viridiplantae</taxon>
        <taxon>Streptophyta</taxon>
        <taxon>Embryophyta</taxon>
        <taxon>Tracheophyta</taxon>
        <taxon>Spermatophyta</taxon>
        <taxon>Magnoliopsida</taxon>
        <taxon>eudicotyledons</taxon>
        <taxon>Gunneridae</taxon>
        <taxon>Pentapetalae</taxon>
        <taxon>asterids</taxon>
        <taxon>lamiids</taxon>
        <taxon>Lamiales</taxon>
        <taxon>Pedaliaceae</taxon>
        <taxon>Sesamum</taxon>
    </lineage>
</organism>
<comment type="caution">
    <text evidence="3">The sequence shown here is derived from an EMBL/GenBank/DDBJ whole genome shotgun (WGS) entry which is preliminary data.</text>
</comment>
<accession>A0AAW2X1M6</accession>
<dbReference type="CDD" id="cd09272">
    <property type="entry name" value="RNase_HI_RT_Ty1"/>
    <property type="match status" value="1"/>
</dbReference>
<feature type="signal peptide" evidence="1">
    <location>
        <begin position="1"/>
        <end position="28"/>
    </location>
</feature>
<evidence type="ECO:0000313" key="3">
    <source>
        <dbReference type="EMBL" id="KAL0448024.1"/>
    </source>
</evidence>
<reference evidence="3" key="1">
    <citation type="submission" date="2020-06" db="EMBL/GenBank/DDBJ databases">
        <authorList>
            <person name="Li T."/>
            <person name="Hu X."/>
            <person name="Zhang T."/>
            <person name="Song X."/>
            <person name="Zhang H."/>
            <person name="Dai N."/>
            <person name="Sheng W."/>
            <person name="Hou X."/>
            <person name="Wei L."/>
        </authorList>
    </citation>
    <scope>NUCLEOTIDE SEQUENCE</scope>
    <source>
        <strain evidence="3">KEN1</strain>
        <tissue evidence="3">Leaf</tissue>
    </source>
</reference>
<dbReference type="PANTHER" id="PTHR11439">
    <property type="entry name" value="GAG-POL-RELATED RETROTRANSPOSON"/>
    <property type="match status" value="1"/>
</dbReference>
<evidence type="ECO:0000259" key="2">
    <source>
        <dbReference type="Pfam" id="PF07727"/>
    </source>
</evidence>